<accession>A0A0F9W0M4</accession>
<dbReference type="Pfam" id="PF13609">
    <property type="entry name" value="Porin_4"/>
    <property type="match status" value="1"/>
</dbReference>
<organism evidence="2">
    <name type="scientific">marine sediment metagenome</name>
    <dbReference type="NCBI Taxonomy" id="412755"/>
    <lineage>
        <taxon>unclassified sequences</taxon>
        <taxon>metagenomes</taxon>
        <taxon>ecological metagenomes</taxon>
    </lineage>
</organism>
<dbReference type="Gene3D" id="2.40.160.10">
    <property type="entry name" value="Porin"/>
    <property type="match status" value="1"/>
</dbReference>
<proteinExistence type="predicted"/>
<dbReference type="GO" id="GO:0016020">
    <property type="term" value="C:membrane"/>
    <property type="evidence" value="ECO:0007669"/>
    <property type="project" value="InterPro"/>
</dbReference>
<dbReference type="EMBL" id="LAZR01000006">
    <property type="protein sequence ID" value="KKO09875.1"/>
    <property type="molecule type" value="Genomic_DNA"/>
</dbReference>
<dbReference type="SUPFAM" id="SSF56935">
    <property type="entry name" value="Porins"/>
    <property type="match status" value="1"/>
</dbReference>
<feature type="domain" description="Porin" evidence="1">
    <location>
        <begin position="10"/>
        <end position="321"/>
    </location>
</feature>
<name>A0A0F9W0M4_9ZZZZ</name>
<gene>
    <name evidence="2" type="ORF">LCGC14_0033770</name>
</gene>
<dbReference type="InterPro" id="IPR023614">
    <property type="entry name" value="Porin_dom_sf"/>
</dbReference>
<evidence type="ECO:0000313" key="2">
    <source>
        <dbReference type="EMBL" id="KKO09875.1"/>
    </source>
</evidence>
<dbReference type="GO" id="GO:0015288">
    <property type="term" value="F:porin activity"/>
    <property type="evidence" value="ECO:0007669"/>
    <property type="project" value="InterPro"/>
</dbReference>
<evidence type="ECO:0000259" key="1">
    <source>
        <dbReference type="Pfam" id="PF13609"/>
    </source>
</evidence>
<sequence length="352" mass="38678">MNKRNLLGLAVCLASTSAMALEPGDYRFNGFGTAAITHLGGAGDAKGYGIQGQTTDAWRGDQLSKLGGQLSYGVADRLSATIQTVAKAEQDQWGLEVEWAYLAYQLNNQVTLRAGRLRPGAFMFSETLDVGYAYPWLRLPDEVYSQMPVSNYEGVDALYSLPVSVGTLNFQVSYGQATDREVFIHGLDGPLDVDFKEVVTGSVSLATMNLGTLRYSYTESDLNLELFGKFKGKFESVGHQYDNGSWLTNAEAIKRQSPLGTIESFYLMAGHRFGDYLPHVTYAQWDEKGEPGRQSSWAYGLNYSLTPSVTLKGEYKRVESTRGFSGGFVPDFSVADRTFDGDIISIGADFIF</sequence>
<comment type="caution">
    <text evidence="2">The sequence shown here is derived from an EMBL/GenBank/DDBJ whole genome shotgun (WGS) entry which is preliminary data.</text>
</comment>
<dbReference type="AlphaFoldDB" id="A0A0F9W0M4"/>
<dbReference type="InterPro" id="IPR033900">
    <property type="entry name" value="Gram_neg_porin_domain"/>
</dbReference>
<reference evidence="2" key="1">
    <citation type="journal article" date="2015" name="Nature">
        <title>Complex archaea that bridge the gap between prokaryotes and eukaryotes.</title>
        <authorList>
            <person name="Spang A."/>
            <person name="Saw J.H."/>
            <person name="Jorgensen S.L."/>
            <person name="Zaremba-Niedzwiedzka K."/>
            <person name="Martijn J."/>
            <person name="Lind A.E."/>
            <person name="van Eijk R."/>
            <person name="Schleper C."/>
            <person name="Guy L."/>
            <person name="Ettema T.J."/>
        </authorList>
    </citation>
    <scope>NUCLEOTIDE SEQUENCE</scope>
</reference>
<protein>
    <recommendedName>
        <fullName evidence="1">Porin domain-containing protein</fullName>
    </recommendedName>
</protein>